<gene>
    <name evidence="1" type="ORF">P5673_011465</name>
</gene>
<reference evidence="1" key="2">
    <citation type="journal article" date="2023" name="Science">
        <title>Genomic signatures of disease resistance in endangered staghorn corals.</title>
        <authorList>
            <person name="Vollmer S.V."/>
            <person name="Selwyn J.D."/>
            <person name="Despard B.A."/>
            <person name="Roesel C.L."/>
        </authorList>
    </citation>
    <scope>NUCLEOTIDE SEQUENCE</scope>
    <source>
        <strain evidence="1">K2</strain>
    </source>
</reference>
<name>A0AAD9QNU8_ACRCE</name>
<organism evidence="1 2">
    <name type="scientific">Acropora cervicornis</name>
    <name type="common">Staghorn coral</name>
    <dbReference type="NCBI Taxonomy" id="6130"/>
    <lineage>
        <taxon>Eukaryota</taxon>
        <taxon>Metazoa</taxon>
        <taxon>Cnidaria</taxon>
        <taxon>Anthozoa</taxon>
        <taxon>Hexacorallia</taxon>
        <taxon>Scleractinia</taxon>
        <taxon>Astrocoeniina</taxon>
        <taxon>Acroporidae</taxon>
        <taxon>Acropora</taxon>
    </lineage>
</organism>
<protein>
    <submittedName>
        <fullName evidence="1">Uncharacterized protein</fullName>
    </submittedName>
</protein>
<evidence type="ECO:0000313" key="2">
    <source>
        <dbReference type="Proteomes" id="UP001249851"/>
    </source>
</evidence>
<proteinExistence type="predicted"/>
<evidence type="ECO:0000313" key="1">
    <source>
        <dbReference type="EMBL" id="KAK2564779.1"/>
    </source>
</evidence>
<dbReference type="EMBL" id="JARQWQ010000021">
    <property type="protein sequence ID" value="KAK2564779.1"/>
    <property type="molecule type" value="Genomic_DNA"/>
</dbReference>
<reference evidence="1" key="1">
    <citation type="journal article" date="2023" name="G3 (Bethesda)">
        <title>Whole genome assembly and annotation of the endangered Caribbean coral Acropora cervicornis.</title>
        <authorList>
            <person name="Selwyn J.D."/>
            <person name="Vollmer S.V."/>
        </authorList>
    </citation>
    <scope>NUCLEOTIDE SEQUENCE</scope>
    <source>
        <strain evidence="1">K2</strain>
    </source>
</reference>
<accession>A0AAD9QNU8</accession>
<keyword evidence="2" id="KW-1185">Reference proteome</keyword>
<dbReference type="Proteomes" id="UP001249851">
    <property type="component" value="Unassembled WGS sequence"/>
</dbReference>
<dbReference type="AlphaFoldDB" id="A0AAD9QNU8"/>
<sequence>MKDKERTKEEKKVSWVVFEYYHADRACQTRCRHVVSLHCPTDRRPLCGHLDDKAGILEKKRMKSRYPFLETSICSKEQSFSYQDKPDVFLMPAELSRDKCELKPFHSCFYTSPTQKKKH</sequence>
<comment type="caution">
    <text evidence="1">The sequence shown here is derived from an EMBL/GenBank/DDBJ whole genome shotgun (WGS) entry which is preliminary data.</text>
</comment>